<evidence type="ECO:0000259" key="1">
    <source>
        <dbReference type="Pfam" id="PF00561"/>
    </source>
</evidence>
<dbReference type="Proteomes" id="UP000655208">
    <property type="component" value="Unassembled WGS sequence"/>
</dbReference>
<proteinExistence type="predicted"/>
<dbReference type="GO" id="GO:0016020">
    <property type="term" value="C:membrane"/>
    <property type="evidence" value="ECO:0007669"/>
    <property type="project" value="TreeGrafter"/>
</dbReference>
<dbReference type="GO" id="GO:0047372">
    <property type="term" value="F:monoacylglycerol lipase activity"/>
    <property type="evidence" value="ECO:0007669"/>
    <property type="project" value="TreeGrafter"/>
</dbReference>
<dbReference type="InterPro" id="IPR000073">
    <property type="entry name" value="AB_hydrolase_1"/>
</dbReference>
<gene>
    <name evidence="2" type="ORF">GCM10011594_01180</name>
</gene>
<name>A0A917SLA5_9ACTN</name>
<dbReference type="AlphaFoldDB" id="A0A917SLA5"/>
<dbReference type="InterPro" id="IPR029058">
    <property type="entry name" value="AB_hydrolase_fold"/>
</dbReference>
<sequence length="306" mass="33302">MTDPARSRPVDGFRLAYDVDTAAAGGPPAVLLLHGWPGSRRDHRHVAALLSGRTRTVVPDLRGFGESDKHPGPPLQLYSAAAQARSVLALLDELGVERAVIGGYDVGSRVAQEIVRSHPERMAGLVLTPPLPGAGERLLAPSVQQQFWYQALHRLPLAVELLDGRPDAVRAYLRHFWEHWSGPGFRMDPQDLDRLVELYGAPGAFTASIAWYRSRPGPASSAGDRPPAVADRLATPVEVLWPALDPLFPADWADRLDQWYADARVTVLPDVGHFVPVEAPAAFADAVERLLERVGRPGPPVARRPG</sequence>
<dbReference type="SUPFAM" id="SSF53474">
    <property type="entry name" value="alpha/beta-Hydrolases"/>
    <property type="match status" value="1"/>
</dbReference>
<dbReference type="EMBL" id="BMNA01000001">
    <property type="protein sequence ID" value="GGL85267.1"/>
    <property type="molecule type" value="Genomic_DNA"/>
</dbReference>
<feature type="domain" description="AB hydrolase-1" evidence="1">
    <location>
        <begin position="28"/>
        <end position="280"/>
    </location>
</feature>
<evidence type="ECO:0000313" key="2">
    <source>
        <dbReference type="EMBL" id="GGL85267.1"/>
    </source>
</evidence>
<dbReference type="GO" id="GO:0046464">
    <property type="term" value="P:acylglycerol catabolic process"/>
    <property type="evidence" value="ECO:0007669"/>
    <property type="project" value="TreeGrafter"/>
</dbReference>
<dbReference type="Gene3D" id="3.40.50.1820">
    <property type="entry name" value="alpha/beta hydrolase"/>
    <property type="match status" value="1"/>
</dbReference>
<dbReference type="InterPro" id="IPR050266">
    <property type="entry name" value="AB_hydrolase_sf"/>
</dbReference>
<keyword evidence="2" id="KW-0378">Hydrolase</keyword>
<evidence type="ECO:0000313" key="3">
    <source>
        <dbReference type="Proteomes" id="UP000655208"/>
    </source>
</evidence>
<reference evidence="2" key="1">
    <citation type="journal article" date="2014" name="Int. J. Syst. Evol. Microbiol.">
        <title>Complete genome sequence of Corynebacterium casei LMG S-19264T (=DSM 44701T), isolated from a smear-ripened cheese.</title>
        <authorList>
            <consortium name="US DOE Joint Genome Institute (JGI-PGF)"/>
            <person name="Walter F."/>
            <person name="Albersmeier A."/>
            <person name="Kalinowski J."/>
            <person name="Ruckert C."/>
        </authorList>
    </citation>
    <scope>NUCLEOTIDE SEQUENCE</scope>
    <source>
        <strain evidence="2">CGMCC 4.7308</strain>
    </source>
</reference>
<dbReference type="Pfam" id="PF00561">
    <property type="entry name" value="Abhydrolase_1"/>
    <property type="match status" value="1"/>
</dbReference>
<dbReference type="PANTHER" id="PTHR43798:SF33">
    <property type="entry name" value="HYDROLASE, PUTATIVE (AFU_ORTHOLOGUE AFUA_2G14860)-RELATED"/>
    <property type="match status" value="1"/>
</dbReference>
<dbReference type="RefSeq" id="WP_188939586.1">
    <property type="nucleotide sequence ID" value="NZ_BMNA01000001.1"/>
</dbReference>
<organism evidence="2 3">
    <name type="scientific">Nakamurella endophytica</name>
    <dbReference type="NCBI Taxonomy" id="1748367"/>
    <lineage>
        <taxon>Bacteria</taxon>
        <taxon>Bacillati</taxon>
        <taxon>Actinomycetota</taxon>
        <taxon>Actinomycetes</taxon>
        <taxon>Nakamurellales</taxon>
        <taxon>Nakamurellaceae</taxon>
        <taxon>Nakamurella</taxon>
    </lineage>
</organism>
<accession>A0A917SLA5</accession>
<reference evidence="2" key="2">
    <citation type="submission" date="2020-09" db="EMBL/GenBank/DDBJ databases">
        <authorList>
            <person name="Sun Q."/>
            <person name="Zhou Y."/>
        </authorList>
    </citation>
    <scope>NUCLEOTIDE SEQUENCE</scope>
    <source>
        <strain evidence="2">CGMCC 4.7308</strain>
    </source>
</reference>
<dbReference type="PANTHER" id="PTHR43798">
    <property type="entry name" value="MONOACYLGLYCEROL LIPASE"/>
    <property type="match status" value="1"/>
</dbReference>
<protein>
    <submittedName>
        <fullName evidence="2">Hydrolase</fullName>
    </submittedName>
</protein>
<comment type="caution">
    <text evidence="2">The sequence shown here is derived from an EMBL/GenBank/DDBJ whole genome shotgun (WGS) entry which is preliminary data.</text>
</comment>
<keyword evidence="3" id="KW-1185">Reference proteome</keyword>
<dbReference type="PRINTS" id="PR00111">
    <property type="entry name" value="ABHYDROLASE"/>
</dbReference>